<dbReference type="SUPFAM" id="SSF53067">
    <property type="entry name" value="Actin-like ATPase domain"/>
    <property type="match status" value="2"/>
</dbReference>
<proteinExistence type="inferred from homology"/>
<sequence>MAPFRLDSILIIYPKSQTTVVQFGLHDDVFLVPDMEFPTRVFKTINSDGVPIYSSSATETSQEIHPIENGSIVDLEAFLFFLRLIYVSILSKRSNLKGPDSFDAELSNIPVFIVTHHSWSQFQLESIVQFLFEALRVNGAMLLSTALSSTYAMGSLQNCCVIDIGTAHTDIIPVVDYAPLVPLTSTIPYGGNTINENLARILPELSGNTIESLKKSSIFEVLSDDAKKSSAFTFHENPEEDEGALDVAAIVTSGRDTREILEEREKQKKEKNIKNAQMEKNTFIDDEGNSVTVGKQRFQGCDELINRISDRVGKVLDQIDDVIKLRAIWENIIIVGGTSSIQGFKDVLLGKLIKDHLVTEPEEERSKREQNAMESLTVKQKNKFMGSGSVSNLEYVQAATVIKAARYPEYFPEWKKYGYAKIPFLGAQVISKQIFAHSKDTFYLSREIYDLMGPSSLWDVFF</sequence>
<dbReference type="GO" id="GO:0045944">
    <property type="term" value="P:positive regulation of transcription by RNA polymerase II"/>
    <property type="evidence" value="ECO:0007669"/>
    <property type="project" value="EnsemblFungi"/>
</dbReference>
<dbReference type="GO" id="GO:0016586">
    <property type="term" value="C:RSC-type complex"/>
    <property type="evidence" value="ECO:0007669"/>
    <property type="project" value="EnsemblFungi"/>
</dbReference>
<dbReference type="OrthoDB" id="74201at2759"/>
<evidence type="ECO:0008006" key="5">
    <source>
        <dbReference type="Google" id="ProtNLM"/>
    </source>
</evidence>
<comment type="caution">
    <text evidence="3">The sequence shown here is derived from an EMBL/GenBank/DDBJ whole genome shotgun (WGS) entry which is preliminary data.</text>
</comment>
<dbReference type="GO" id="GO:0006368">
    <property type="term" value="P:transcription elongation by RNA polymerase II"/>
    <property type="evidence" value="ECO:0007669"/>
    <property type="project" value="EnsemblFungi"/>
</dbReference>
<name>A0A1Q3A287_ZYGRO</name>
<evidence type="ECO:0000313" key="3">
    <source>
        <dbReference type="EMBL" id="GAV49806.1"/>
    </source>
</evidence>
<accession>A0A1Q3A287</accession>
<protein>
    <recommendedName>
        <fullName evidence="5">Actin-like protein ARP9</fullName>
    </recommendedName>
</protein>
<dbReference type="FunFam" id="3.90.640.60:FF:000002">
    <property type="entry name" value="Actin-like protein ARP9"/>
    <property type="match status" value="1"/>
</dbReference>
<organism evidence="3 4">
    <name type="scientific">Zygosaccharomyces rouxii</name>
    <dbReference type="NCBI Taxonomy" id="4956"/>
    <lineage>
        <taxon>Eukaryota</taxon>
        <taxon>Fungi</taxon>
        <taxon>Dikarya</taxon>
        <taxon>Ascomycota</taxon>
        <taxon>Saccharomycotina</taxon>
        <taxon>Saccharomycetes</taxon>
        <taxon>Saccharomycetales</taxon>
        <taxon>Saccharomycetaceae</taxon>
        <taxon>Zygosaccharomyces</taxon>
    </lineage>
</organism>
<feature type="coiled-coil region" evidence="2">
    <location>
        <begin position="259"/>
        <end position="286"/>
    </location>
</feature>
<dbReference type="GO" id="GO:0006337">
    <property type="term" value="P:nucleosome disassembly"/>
    <property type="evidence" value="ECO:0007669"/>
    <property type="project" value="EnsemblFungi"/>
</dbReference>
<comment type="similarity">
    <text evidence="1">Belongs to the actin family.</text>
</comment>
<dbReference type="SMART" id="SM00268">
    <property type="entry name" value="ACTIN"/>
    <property type="match status" value="1"/>
</dbReference>
<dbReference type="GO" id="GO:0016514">
    <property type="term" value="C:SWI/SNF complex"/>
    <property type="evidence" value="ECO:0007669"/>
    <property type="project" value="EnsemblFungi"/>
</dbReference>
<dbReference type="InterPro" id="IPR004000">
    <property type="entry name" value="Actin"/>
</dbReference>
<dbReference type="GO" id="GO:0005198">
    <property type="term" value="F:structural molecule activity"/>
    <property type="evidence" value="ECO:0007669"/>
    <property type="project" value="EnsemblFungi"/>
</dbReference>
<dbReference type="PANTHER" id="PTHR11937">
    <property type="entry name" value="ACTIN"/>
    <property type="match status" value="1"/>
</dbReference>
<dbReference type="Gene3D" id="3.30.420.40">
    <property type="match status" value="2"/>
</dbReference>
<evidence type="ECO:0000256" key="2">
    <source>
        <dbReference type="SAM" id="Coils"/>
    </source>
</evidence>
<dbReference type="Pfam" id="PF00022">
    <property type="entry name" value="Actin"/>
    <property type="match status" value="1"/>
</dbReference>
<dbReference type="Proteomes" id="UP000187013">
    <property type="component" value="Unassembled WGS sequence"/>
</dbReference>
<gene>
    <name evidence="3" type="ORF">ZYGR_0R00470</name>
</gene>
<keyword evidence="2" id="KW-0175">Coiled coil</keyword>
<dbReference type="InterPro" id="IPR043129">
    <property type="entry name" value="ATPase_NBD"/>
</dbReference>
<evidence type="ECO:0000313" key="4">
    <source>
        <dbReference type="Proteomes" id="UP000187013"/>
    </source>
</evidence>
<dbReference type="eggNOG" id="KOG0676">
    <property type="taxonomic scope" value="Eukaryota"/>
</dbReference>
<dbReference type="EMBL" id="BDGX01000018">
    <property type="protein sequence ID" value="GAV49806.1"/>
    <property type="molecule type" value="Genomic_DNA"/>
</dbReference>
<reference evidence="3 4" key="1">
    <citation type="submission" date="2016-08" db="EMBL/GenBank/DDBJ databases">
        <title>Draft genome sequence of allopolyploid Zygosaccharomyces rouxii.</title>
        <authorList>
            <person name="Watanabe J."/>
            <person name="Uehara K."/>
            <person name="Mogi Y."/>
            <person name="Tsukioka Y."/>
        </authorList>
    </citation>
    <scope>NUCLEOTIDE SEQUENCE [LARGE SCALE GENOMIC DNA]</scope>
    <source>
        <strain evidence="3 4">NBRC 110957</strain>
    </source>
</reference>
<evidence type="ECO:0000256" key="1">
    <source>
        <dbReference type="RuleBase" id="RU000487"/>
    </source>
</evidence>
<dbReference type="OMA" id="RYIFEKT"/>
<dbReference type="AlphaFoldDB" id="A0A1Q3A287"/>
<dbReference type="Gene3D" id="3.90.640.60">
    <property type="match status" value="1"/>
</dbReference>